<dbReference type="RefSeq" id="WP_093663996.1">
    <property type="nucleotide sequence ID" value="NZ_FOCF01000001.1"/>
</dbReference>
<dbReference type="InterPro" id="IPR013766">
    <property type="entry name" value="Thioredoxin_domain"/>
</dbReference>
<reference evidence="7" key="1">
    <citation type="submission" date="2016-10" db="EMBL/GenBank/DDBJ databases">
        <authorList>
            <person name="Varghese N."/>
            <person name="Submissions S."/>
        </authorList>
    </citation>
    <scope>NUCLEOTIDE SEQUENCE [LARGE SCALE GENOMIC DNA]</scope>
    <source>
        <strain evidence="7">S6-262</strain>
    </source>
</reference>
<keyword evidence="2" id="KW-0186">Copper</keyword>
<keyword evidence="4" id="KW-0732">Signal</keyword>
<accession>A0A1H7ZFX0</accession>
<keyword evidence="7" id="KW-1185">Reference proteome</keyword>
<keyword evidence="3" id="KW-0472">Membrane</keyword>
<evidence type="ECO:0000256" key="2">
    <source>
        <dbReference type="ARBA" id="ARBA00023008"/>
    </source>
</evidence>
<dbReference type="InterPro" id="IPR003782">
    <property type="entry name" value="SCO1/SenC"/>
</dbReference>
<feature type="transmembrane region" description="Helical" evidence="3">
    <location>
        <begin position="224"/>
        <end position="245"/>
    </location>
</feature>
<comment type="similarity">
    <text evidence="1">Belongs to the SCO1/2 family.</text>
</comment>
<dbReference type="SUPFAM" id="SSF52833">
    <property type="entry name" value="Thioredoxin-like"/>
    <property type="match status" value="1"/>
</dbReference>
<feature type="domain" description="Thioredoxin" evidence="5">
    <location>
        <begin position="31"/>
        <end position="198"/>
    </location>
</feature>
<feature type="chain" id="PRO_5011468577" evidence="4">
    <location>
        <begin position="18"/>
        <end position="251"/>
    </location>
</feature>
<evidence type="ECO:0000313" key="7">
    <source>
        <dbReference type="Proteomes" id="UP000199206"/>
    </source>
</evidence>
<dbReference type="Proteomes" id="UP000199206">
    <property type="component" value="Unassembled WGS sequence"/>
</dbReference>
<dbReference type="CDD" id="cd02968">
    <property type="entry name" value="SCO"/>
    <property type="match status" value="1"/>
</dbReference>
<dbReference type="Gene3D" id="3.40.30.10">
    <property type="entry name" value="Glutaredoxin"/>
    <property type="match status" value="1"/>
</dbReference>
<gene>
    <name evidence="6" type="ORF">SAMN05192583_0679</name>
</gene>
<dbReference type="Pfam" id="PF02630">
    <property type="entry name" value="SCO1-SenC"/>
    <property type="match status" value="1"/>
</dbReference>
<protein>
    <submittedName>
        <fullName evidence="6">Protein SCO1/2</fullName>
    </submittedName>
</protein>
<evidence type="ECO:0000256" key="3">
    <source>
        <dbReference type="SAM" id="Phobius"/>
    </source>
</evidence>
<evidence type="ECO:0000256" key="4">
    <source>
        <dbReference type="SAM" id="SignalP"/>
    </source>
</evidence>
<proteinExistence type="inferred from homology"/>
<dbReference type="OrthoDB" id="9786756at2"/>
<dbReference type="EMBL" id="FOCF01000001">
    <property type="protein sequence ID" value="SEM57216.1"/>
    <property type="molecule type" value="Genomic_DNA"/>
</dbReference>
<name>A0A1H7ZFX0_9SPHN</name>
<dbReference type="AlphaFoldDB" id="A0A1H7ZFX0"/>
<organism evidence="6 7">
    <name type="scientific">Sphingomonas gellani</name>
    <dbReference type="NCBI Taxonomy" id="1166340"/>
    <lineage>
        <taxon>Bacteria</taxon>
        <taxon>Pseudomonadati</taxon>
        <taxon>Pseudomonadota</taxon>
        <taxon>Alphaproteobacteria</taxon>
        <taxon>Sphingomonadales</taxon>
        <taxon>Sphingomonadaceae</taxon>
        <taxon>Sphingomonas</taxon>
    </lineage>
</organism>
<sequence length="251" mass="26062">MIRAVLCSLLIASPAAAELSPRQLAGAVARPVAGAMLPARLPFTNQHGTVTTLGRVAGGVPLVLVFADYTCRHVCAPGLTMTATALSATGLRPGRDYRLAVIGIDPNDTLADARRMSGVLRAYPKLARGTALLTGTPAAIGAATRALGYGYVRDAATDQFAHEAAAYVFGRDGKLVALLPELGGDAAPLLTAIKGQARDSDSWAGQVARLCYGLDGAHGRYGRIVTIALQLLSGALLAGVLAMAWRRRHAR</sequence>
<dbReference type="PROSITE" id="PS51352">
    <property type="entry name" value="THIOREDOXIN_2"/>
    <property type="match status" value="1"/>
</dbReference>
<evidence type="ECO:0000259" key="5">
    <source>
        <dbReference type="PROSITE" id="PS51352"/>
    </source>
</evidence>
<dbReference type="STRING" id="1166340.SAMN05192583_0679"/>
<evidence type="ECO:0000256" key="1">
    <source>
        <dbReference type="ARBA" id="ARBA00010996"/>
    </source>
</evidence>
<feature type="signal peptide" evidence="4">
    <location>
        <begin position="1"/>
        <end position="17"/>
    </location>
</feature>
<keyword evidence="3" id="KW-0812">Transmembrane</keyword>
<keyword evidence="3" id="KW-1133">Transmembrane helix</keyword>
<evidence type="ECO:0000313" key="6">
    <source>
        <dbReference type="EMBL" id="SEM57216.1"/>
    </source>
</evidence>
<dbReference type="InterPro" id="IPR036249">
    <property type="entry name" value="Thioredoxin-like_sf"/>
</dbReference>